<accession>A0AA86QET7</accession>
<dbReference type="AlphaFoldDB" id="A0AA86QET7"/>
<dbReference type="Proteomes" id="UP001642409">
    <property type="component" value="Unassembled WGS sequence"/>
</dbReference>
<organism evidence="1">
    <name type="scientific">Hexamita inflata</name>
    <dbReference type="NCBI Taxonomy" id="28002"/>
    <lineage>
        <taxon>Eukaryota</taxon>
        <taxon>Metamonada</taxon>
        <taxon>Diplomonadida</taxon>
        <taxon>Hexamitidae</taxon>
        <taxon>Hexamitinae</taxon>
        <taxon>Hexamita</taxon>
    </lineage>
</organism>
<evidence type="ECO:0000313" key="3">
    <source>
        <dbReference type="Proteomes" id="UP001642409"/>
    </source>
</evidence>
<reference evidence="1" key="1">
    <citation type="submission" date="2023-06" db="EMBL/GenBank/DDBJ databases">
        <authorList>
            <person name="Kurt Z."/>
        </authorList>
    </citation>
    <scope>NUCLEOTIDE SEQUENCE</scope>
</reference>
<proteinExistence type="predicted"/>
<name>A0AA86QET7_9EUKA</name>
<protein>
    <submittedName>
        <fullName evidence="2">Hypothetical_protein</fullName>
    </submittedName>
</protein>
<reference evidence="2 3" key="2">
    <citation type="submission" date="2024-07" db="EMBL/GenBank/DDBJ databases">
        <authorList>
            <person name="Akdeniz Z."/>
        </authorList>
    </citation>
    <scope>NUCLEOTIDE SEQUENCE [LARGE SCALE GENOMIC DNA]</scope>
</reference>
<comment type="caution">
    <text evidence="1">The sequence shown here is derived from an EMBL/GenBank/DDBJ whole genome shotgun (WGS) entry which is preliminary data.</text>
</comment>
<dbReference type="EMBL" id="CAXDID020000956">
    <property type="protein sequence ID" value="CAL6116109.1"/>
    <property type="molecule type" value="Genomic_DNA"/>
</dbReference>
<evidence type="ECO:0000313" key="2">
    <source>
        <dbReference type="EMBL" id="CAL6116109.1"/>
    </source>
</evidence>
<dbReference type="EMBL" id="CATOUU010000885">
    <property type="protein sequence ID" value="CAI9957360.1"/>
    <property type="molecule type" value="Genomic_DNA"/>
</dbReference>
<sequence length="127" mass="15753">MTHGRLLLRQQITKLHGHVAQYFTKQTLSDVIYWQKHVWTRKKNSPHQFQYLPEPQAIPFQIYTWYMKWRTYQETINQLWISRYKRRQNLRFNQHQTQRIINSSGLRTFERNLVIKTRRQHGTTVQK</sequence>
<evidence type="ECO:0000313" key="1">
    <source>
        <dbReference type="EMBL" id="CAI9957360.1"/>
    </source>
</evidence>
<gene>
    <name evidence="1" type="ORF">HINF_LOCUS45005</name>
    <name evidence="2" type="ORF">HINF_LOCUS78918</name>
</gene>
<keyword evidence="3" id="KW-1185">Reference proteome</keyword>